<sequence>MRTTISHEFVDTIPDHLDDGVVYISIPYATAVHRCCCGCGHEVVTPLHPRQWSLTFDGESISLTPSIGNWSFPCRSHYWVRTGRVHRAHSFTDAEIADLRIDQRAELLDHFERPAGSVPEEAAPLAESWWKRLAQWLGRRFR</sequence>
<accession>A0A1G9XWQ0</accession>
<organism evidence="1 2">
    <name type="scientific">Lentzea albidocapillata subsp. violacea</name>
    <dbReference type="NCBI Taxonomy" id="128104"/>
    <lineage>
        <taxon>Bacteria</taxon>
        <taxon>Bacillati</taxon>
        <taxon>Actinomycetota</taxon>
        <taxon>Actinomycetes</taxon>
        <taxon>Pseudonocardiales</taxon>
        <taxon>Pseudonocardiaceae</taxon>
        <taxon>Lentzea</taxon>
    </lineage>
</organism>
<dbReference type="Proteomes" id="UP000199682">
    <property type="component" value="Unassembled WGS sequence"/>
</dbReference>
<proteinExistence type="predicted"/>
<reference evidence="2" key="1">
    <citation type="submission" date="2016-10" db="EMBL/GenBank/DDBJ databases">
        <authorList>
            <person name="Varghese N."/>
            <person name="Submissions S."/>
        </authorList>
    </citation>
    <scope>NUCLEOTIDE SEQUENCE [LARGE SCALE GENOMIC DNA]</scope>
    <source>
        <strain evidence="2">DSM 44796</strain>
    </source>
</reference>
<dbReference type="EMBL" id="FNET01000031">
    <property type="protein sequence ID" value="SDN01194.1"/>
    <property type="molecule type" value="Genomic_DNA"/>
</dbReference>
<gene>
    <name evidence="1" type="ORF">SAMN04488074_13170</name>
</gene>
<dbReference type="InterPro" id="IPR045384">
    <property type="entry name" value="DUF6527"/>
</dbReference>
<evidence type="ECO:0000313" key="2">
    <source>
        <dbReference type="Proteomes" id="UP000199682"/>
    </source>
</evidence>
<evidence type="ECO:0000313" key="1">
    <source>
        <dbReference type="EMBL" id="SDN01194.1"/>
    </source>
</evidence>
<dbReference type="Pfam" id="PF20137">
    <property type="entry name" value="BubE"/>
    <property type="match status" value="1"/>
</dbReference>
<name>A0A1G9XWQ0_9PSEU</name>
<dbReference type="AlphaFoldDB" id="A0A1G9XWQ0"/>
<dbReference type="RefSeq" id="WP_090014730.1">
    <property type="nucleotide sequence ID" value="NZ_FNET01000031.1"/>
</dbReference>
<protein>
    <submittedName>
        <fullName evidence="1">Uncharacterized protein</fullName>
    </submittedName>
</protein>